<keyword evidence="7" id="KW-0808">Transferase</keyword>
<evidence type="ECO:0000256" key="12">
    <source>
        <dbReference type="ARBA" id="ARBA00023004"/>
    </source>
</evidence>
<gene>
    <name evidence="22" type="ORF">EDC57_2460</name>
</gene>
<evidence type="ECO:0000256" key="3">
    <source>
        <dbReference type="ARBA" id="ARBA00012408"/>
    </source>
</evidence>
<proteinExistence type="inferred from homology"/>
<evidence type="ECO:0000256" key="16">
    <source>
        <dbReference type="ARBA" id="ARBA00032236"/>
    </source>
</evidence>
<keyword evidence="11" id="KW-0249">Electron transport</keyword>
<dbReference type="InterPro" id="IPR009056">
    <property type="entry name" value="Cyt_c-like_dom"/>
</dbReference>
<evidence type="ECO:0000256" key="8">
    <source>
        <dbReference type="ARBA" id="ARBA00022723"/>
    </source>
</evidence>
<keyword evidence="12" id="KW-0408">Iron</keyword>
<feature type="chain" id="PRO_5018162989" description="L-cysteine S-thiosulfotransferase subunit SoxA" evidence="20">
    <location>
        <begin position="23"/>
        <end position="284"/>
    </location>
</feature>
<evidence type="ECO:0000256" key="6">
    <source>
        <dbReference type="ARBA" id="ARBA00022617"/>
    </source>
</evidence>
<evidence type="ECO:0000256" key="7">
    <source>
        <dbReference type="ARBA" id="ARBA00022679"/>
    </source>
</evidence>
<protein>
    <recommendedName>
        <fullName evidence="4">L-cysteine S-thiosulfotransferase subunit SoxA</fullName>
        <ecNumber evidence="3">2.8.5.2</ecNumber>
    </recommendedName>
    <alternativeName>
        <fullName evidence="16">Protein SoxA</fullName>
    </alternativeName>
    <alternativeName>
        <fullName evidence="17">SoxAX cytochrome complex subunit A</fullName>
    </alternativeName>
    <alternativeName>
        <fullName evidence="15">Sulfur oxidizing protein A</fullName>
    </alternativeName>
    <alternativeName>
        <fullName evidence="14">Thiosulfate-oxidizing multienzyme system protein SoxA</fullName>
    </alternativeName>
</protein>
<dbReference type="OrthoDB" id="9808312at2"/>
<dbReference type="GO" id="GO:0019417">
    <property type="term" value="P:sulfur oxidation"/>
    <property type="evidence" value="ECO:0007669"/>
    <property type="project" value="InterPro"/>
</dbReference>
<comment type="caution">
    <text evidence="22">The sequence shown here is derived from an EMBL/GenBank/DDBJ whole genome shotgun (WGS) entry which is preliminary data.</text>
</comment>
<comment type="catalytic activity">
    <reaction evidence="18">
        <text>L-cysteinyl-[SoxY protein] + thiosulfate + 2 Fe(III)-[cytochrome c] = S-sulfosulfanyl-L-cysteinyl-[SoxY protein] + 2 Fe(II)-[cytochrome c] + 2 H(+)</text>
        <dbReference type="Rhea" id="RHEA:56720"/>
        <dbReference type="Rhea" id="RHEA-COMP:10350"/>
        <dbReference type="Rhea" id="RHEA-COMP:14328"/>
        <dbReference type="Rhea" id="RHEA-COMP:14399"/>
        <dbReference type="Rhea" id="RHEA-COMP:14691"/>
        <dbReference type="ChEBI" id="CHEBI:15378"/>
        <dbReference type="ChEBI" id="CHEBI:29033"/>
        <dbReference type="ChEBI" id="CHEBI:29034"/>
        <dbReference type="ChEBI" id="CHEBI:29950"/>
        <dbReference type="ChEBI" id="CHEBI:33542"/>
        <dbReference type="ChEBI" id="CHEBI:139321"/>
        <dbReference type="EC" id="2.8.5.2"/>
    </reaction>
</comment>
<dbReference type="NCBIfam" id="TIGR04484">
    <property type="entry name" value="thiosulf_SoxA"/>
    <property type="match status" value="1"/>
</dbReference>
<evidence type="ECO:0000256" key="15">
    <source>
        <dbReference type="ARBA" id="ARBA00030833"/>
    </source>
</evidence>
<keyword evidence="5" id="KW-0813">Transport</keyword>
<keyword evidence="23" id="KW-1185">Reference proteome</keyword>
<evidence type="ECO:0000256" key="2">
    <source>
        <dbReference type="ARBA" id="ARBA00011530"/>
    </source>
</evidence>
<feature type="signal peptide" evidence="20">
    <location>
        <begin position="1"/>
        <end position="22"/>
    </location>
</feature>
<dbReference type="GO" id="GO:0042597">
    <property type="term" value="C:periplasmic space"/>
    <property type="evidence" value="ECO:0007669"/>
    <property type="project" value="UniProtKB-SubCell"/>
</dbReference>
<evidence type="ECO:0000259" key="21">
    <source>
        <dbReference type="Pfam" id="PF21342"/>
    </source>
</evidence>
<dbReference type="GO" id="GO:0016740">
    <property type="term" value="F:transferase activity"/>
    <property type="evidence" value="ECO:0007669"/>
    <property type="project" value="UniProtKB-KW"/>
</dbReference>
<dbReference type="Gene3D" id="1.10.760.10">
    <property type="entry name" value="Cytochrome c-like domain"/>
    <property type="match status" value="2"/>
</dbReference>
<keyword evidence="8" id="KW-0479">Metal-binding</keyword>
<dbReference type="InterPro" id="IPR025710">
    <property type="entry name" value="SoxA"/>
</dbReference>
<comment type="similarity">
    <text evidence="13">Belongs to the SoxA family.</text>
</comment>
<evidence type="ECO:0000256" key="17">
    <source>
        <dbReference type="ARBA" id="ARBA00032318"/>
    </source>
</evidence>
<evidence type="ECO:0000313" key="23">
    <source>
        <dbReference type="Proteomes" id="UP000276634"/>
    </source>
</evidence>
<evidence type="ECO:0000256" key="14">
    <source>
        <dbReference type="ARBA" id="ARBA00030174"/>
    </source>
</evidence>
<dbReference type="Proteomes" id="UP000276634">
    <property type="component" value="Unassembled WGS sequence"/>
</dbReference>
<evidence type="ECO:0000256" key="10">
    <source>
        <dbReference type="ARBA" id="ARBA00022764"/>
    </source>
</evidence>
<dbReference type="GO" id="GO:0020037">
    <property type="term" value="F:heme binding"/>
    <property type="evidence" value="ECO:0007669"/>
    <property type="project" value="InterPro"/>
</dbReference>
<feature type="domain" description="Cytochrome c" evidence="21">
    <location>
        <begin position="68"/>
        <end position="162"/>
    </location>
</feature>
<comment type="subcellular location">
    <subcellularLocation>
        <location evidence="1">Periplasm</location>
    </subcellularLocation>
</comment>
<evidence type="ECO:0000256" key="18">
    <source>
        <dbReference type="ARBA" id="ARBA00048077"/>
    </source>
</evidence>
<organism evidence="22 23">
    <name type="scientific">Inmirania thermothiophila</name>
    <dbReference type="NCBI Taxonomy" id="1750597"/>
    <lineage>
        <taxon>Bacteria</taxon>
        <taxon>Pseudomonadati</taxon>
        <taxon>Pseudomonadota</taxon>
        <taxon>Gammaproteobacteria</taxon>
        <taxon>Chromatiales</taxon>
        <taxon>Ectothiorhodospiraceae</taxon>
        <taxon>Inmirania</taxon>
    </lineage>
</organism>
<evidence type="ECO:0000313" key="22">
    <source>
        <dbReference type="EMBL" id="ROR29783.1"/>
    </source>
</evidence>
<comment type="subunit">
    <text evidence="2">Heterodimer of SoxA and SoxX.</text>
</comment>
<dbReference type="EMBL" id="RJVI01000003">
    <property type="protein sequence ID" value="ROR29783.1"/>
    <property type="molecule type" value="Genomic_DNA"/>
</dbReference>
<evidence type="ECO:0000256" key="5">
    <source>
        <dbReference type="ARBA" id="ARBA00022448"/>
    </source>
</evidence>
<keyword evidence="6" id="KW-0349">Heme</keyword>
<keyword evidence="9 20" id="KW-0732">Signal</keyword>
<dbReference type="RefSeq" id="WP_123402172.1">
    <property type="nucleotide sequence ID" value="NZ_RJVI01000003.1"/>
</dbReference>
<accession>A0A3N1XT22</accession>
<evidence type="ECO:0000256" key="20">
    <source>
        <dbReference type="SAM" id="SignalP"/>
    </source>
</evidence>
<keyword evidence="10" id="KW-0574">Periplasm</keyword>
<evidence type="ECO:0000256" key="9">
    <source>
        <dbReference type="ARBA" id="ARBA00022729"/>
    </source>
</evidence>
<dbReference type="EC" id="2.8.5.2" evidence="3"/>
<dbReference type="AlphaFoldDB" id="A0A3N1XT22"/>
<dbReference type="InterPro" id="IPR036909">
    <property type="entry name" value="Cyt_c-like_dom_sf"/>
</dbReference>
<sequence>MLRKAVGVAALAAVLSAPAALAGGGYEGMAPEEILDALIEKTGSAYLSQSPQNRMMMPDNPAYWVAEEGKALFHAKRGPKQVSLEGCDFGKGPGVLKGAYVELPRYFPDAGRVMDLESRLVYCMITLQGFSKDDPAVKKLHGSNTDIMKLMTYIAMQSNGMPWNPPLGHPLERAMRDAGEVLFYRRMGPMDFSCNTCHGQQGRRIRASVLPSVYVPEEWTKAISWPAERVGQGNVRSSQHRLRGCLWQMRLPRIIEGSDASIALLSFWTDRARGQPAILPDLKR</sequence>
<dbReference type="Pfam" id="PF21342">
    <property type="entry name" value="SoxA-TsdA_cyt-c"/>
    <property type="match status" value="1"/>
</dbReference>
<evidence type="ECO:0000256" key="1">
    <source>
        <dbReference type="ARBA" id="ARBA00004418"/>
    </source>
</evidence>
<evidence type="ECO:0000256" key="19">
    <source>
        <dbReference type="ARBA" id="ARBA00048423"/>
    </source>
</evidence>
<evidence type="ECO:0000256" key="4">
    <source>
        <dbReference type="ARBA" id="ARBA00019364"/>
    </source>
</evidence>
<dbReference type="GO" id="GO:0070069">
    <property type="term" value="C:cytochrome complex"/>
    <property type="evidence" value="ECO:0007669"/>
    <property type="project" value="InterPro"/>
</dbReference>
<evidence type="ECO:0000256" key="11">
    <source>
        <dbReference type="ARBA" id="ARBA00022982"/>
    </source>
</evidence>
<dbReference type="SUPFAM" id="SSF46626">
    <property type="entry name" value="Cytochrome c"/>
    <property type="match status" value="2"/>
</dbReference>
<dbReference type="GO" id="GO:0046872">
    <property type="term" value="F:metal ion binding"/>
    <property type="evidence" value="ECO:0007669"/>
    <property type="project" value="UniProtKB-KW"/>
</dbReference>
<comment type="catalytic activity">
    <reaction evidence="19">
        <text>S-sulfanyl-L-cysteinyl-[SoxY protein] + thiosulfate + 2 Fe(III)-[cytochrome c] = S-(2-sulfodisulfanyl)-L-cysteinyl-[SoxY protein] + 2 Fe(II)-[cytochrome c] + 2 H(+)</text>
        <dbReference type="Rhea" id="RHEA:51224"/>
        <dbReference type="Rhea" id="RHEA-COMP:10350"/>
        <dbReference type="Rhea" id="RHEA-COMP:14399"/>
        <dbReference type="Rhea" id="RHEA-COMP:14689"/>
        <dbReference type="Rhea" id="RHEA-COMP:14690"/>
        <dbReference type="ChEBI" id="CHEBI:15378"/>
        <dbReference type="ChEBI" id="CHEBI:29033"/>
        <dbReference type="ChEBI" id="CHEBI:29034"/>
        <dbReference type="ChEBI" id="CHEBI:33542"/>
        <dbReference type="ChEBI" id="CHEBI:61963"/>
        <dbReference type="ChEBI" id="CHEBI:140664"/>
        <dbReference type="EC" id="2.8.5.2"/>
    </reaction>
</comment>
<name>A0A3N1XT22_9GAMM</name>
<evidence type="ECO:0000256" key="13">
    <source>
        <dbReference type="ARBA" id="ARBA00025746"/>
    </source>
</evidence>
<dbReference type="GO" id="GO:0016669">
    <property type="term" value="F:oxidoreductase activity, acting on a sulfur group of donors, cytochrome as acceptor"/>
    <property type="evidence" value="ECO:0007669"/>
    <property type="project" value="InterPro"/>
</dbReference>
<reference evidence="22 23" key="1">
    <citation type="submission" date="2018-11" db="EMBL/GenBank/DDBJ databases">
        <title>Genomic Encyclopedia of Type Strains, Phase IV (KMG-IV): sequencing the most valuable type-strain genomes for metagenomic binning, comparative biology and taxonomic classification.</title>
        <authorList>
            <person name="Goeker M."/>
        </authorList>
    </citation>
    <scope>NUCLEOTIDE SEQUENCE [LARGE SCALE GENOMIC DNA]</scope>
    <source>
        <strain evidence="22 23">DSM 100275</strain>
    </source>
</reference>
<dbReference type="GO" id="GO:0009055">
    <property type="term" value="F:electron transfer activity"/>
    <property type="evidence" value="ECO:0007669"/>
    <property type="project" value="InterPro"/>
</dbReference>